<dbReference type="RefSeq" id="WP_169421096.1">
    <property type="nucleotide sequence ID" value="NZ_JABBFX010000002.1"/>
</dbReference>
<evidence type="ECO:0000313" key="1">
    <source>
        <dbReference type="EMBL" id="NML46853.1"/>
    </source>
</evidence>
<dbReference type="Proteomes" id="UP000541185">
    <property type="component" value="Unassembled WGS sequence"/>
</dbReference>
<comment type="caution">
    <text evidence="1">The sequence shown here is derived from an EMBL/GenBank/DDBJ whole genome shotgun (WGS) entry which is preliminary data.</text>
</comment>
<evidence type="ECO:0008006" key="3">
    <source>
        <dbReference type="Google" id="ProtNLM"/>
    </source>
</evidence>
<gene>
    <name evidence="1" type="ORF">HHL11_24120</name>
</gene>
<proteinExistence type="predicted"/>
<dbReference type="EMBL" id="JABBFX010000002">
    <property type="protein sequence ID" value="NML46853.1"/>
    <property type="molecule type" value="Genomic_DNA"/>
</dbReference>
<protein>
    <recommendedName>
        <fullName evidence="3">DUF4280 domain-containing protein</fullName>
    </recommendedName>
</protein>
<dbReference type="AlphaFoldDB" id="A0A848HE90"/>
<reference evidence="1 2" key="1">
    <citation type="submission" date="2020-04" db="EMBL/GenBank/DDBJ databases">
        <title>Ramlibacter sp. G-1-2-2 isolated from soil.</title>
        <authorList>
            <person name="Dahal R.H."/>
        </authorList>
    </citation>
    <scope>NUCLEOTIDE SEQUENCE [LARGE SCALE GENOMIC DNA]</scope>
    <source>
        <strain evidence="1 2">G-1-2-2</strain>
    </source>
</reference>
<evidence type="ECO:0000313" key="2">
    <source>
        <dbReference type="Proteomes" id="UP000541185"/>
    </source>
</evidence>
<organism evidence="1 2">
    <name type="scientific">Ramlibacter agri</name>
    <dbReference type="NCBI Taxonomy" id="2728837"/>
    <lineage>
        <taxon>Bacteria</taxon>
        <taxon>Pseudomonadati</taxon>
        <taxon>Pseudomonadota</taxon>
        <taxon>Betaproteobacteria</taxon>
        <taxon>Burkholderiales</taxon>
        <taxon>Comamonadaceae</taxon>
        <taxon>Ramlibacter</taxon>
    </lineage>
</organism>
<keyword evidence="2" id="KW-1185">Reference proteome</keyword>
<accession>A0A848HE90</accession>
<name>A0A848HE90_9BURK</name>
<sequence length="115" mass="11872">MPGLLLHANAVCQCTHAAPATIVPTQPRVLVMGQPVATMTAQIMVAGCPFTIPGPKPQPCVTVKWLMPSARVLVMGQPAMVIPAPGVGPGLCQSPEQIPQGPPIVSTVQPRVIAL</sequence>